<dbReference type="Proteomes" id="UP000013220">
    <property type="component" value="Unassembled WGS sequence"/>
</dbReference>
<dbReference type="Gene3D" id="1.10.1760.20">
    <property type="match status" value="1"/>
</dbReference>
<gene>
    <name evidence="2" type="ORF">MBVG_2020</name>
</gene>
<feature type="transmembrane region" description="Helical" evidence="1">
    <location>
        <begin position="122"/>
        <end position="149"/>
    </location>
</feature>
<organism evidence="2 3">
    <name type="scientific">Mycoplasmopsis bovigenitalium 51080</name>
    <dbReference type="NCBI Taxonomy" id="1188235"/>
    <lineage>
        <taxon>Bacteria</taxon>
        <taxon>Bacillati</taxon>
        <taxon>Mycoplasmatota</taxon>
        <taxon>Mycoplasmoidales</taxon>
        <taxon>Metamycoplasmataceae</taxon>
        <taxon>Mycoplasmopsis</taxon>
    </lineage>
</organism>
<dbReference type="NCBIfam" id="NF046054">
    <property type="entry name" value="memb_MPN527"/>
    <property type="match status" value="1"/>
</dbReference>
<evidence type="ECO:0000313" key="2">
    <source>
        <dbReference type="EMBL" id="ENY70009.1"/>
    </source>
</evidence>
<evidence type="ECO:0000256" key="1">
    <source>
        <dbReference type="SAM" id="Phobius"/>
    </source>
</evidence>
<dbReference type="AlphaFoldDB" id="N9TV54"/>
<keyword evidence="1" id="KW-1133">Transmembrane helix</keyword>
<dbReference type="PATRIC" id="fig|1188235.3.peg.215"/>
<evidence type="ECO:0008006" key="4">
    <source>
        <dbReference type="Google" id="ProtNLM"/>
    </source>
</evidence>
<dbReference type="eggNOG" id="ENOG5030MSM">
    <property type="taxonomic scope" value="Bacteria"/>
</dbReference>
<accession>N9TV54</accession>
<dbReference type="EMBL" id="AORH01000014">
    <property type="protein sequence ID" value="ENY70009.1"/>
    <property type="molecule type" value="Genomic_DNA"/>
</dbReference>
<proteinExistence type="predicted"/>
<reference evidence="2 3" key="1">
    <citation type="journal article" date="2013" name="Genome Announc.">
        <title>Draft Genome Sequences of Mycoplasma alkalescens, Mycoplasma arginini, and Mycoplasma bovigenitalium, Three Species with Equivocal Pathogenic Status for Cattle.</title>
        <authorList>
            <person name="Manso-Silvan L."/>
            <person name="Tardy F."/>
            <person name="Baranowski E."/>
            <person name="Barre A."/>
            <person name="Blanchard A."/>
            <person name="Breton M."/>
            <person name="Couture C."/>
            <person name="Citti C."/>
            <person name="Dordet-Frisoni E."/>
            <person name="Dupuy V."/>
            <person name="Gaurivaud P."/>
            <person name="Jacob D."/>
            <person name="Lemaitre C."/>
            <person name="Nikolski M."/>
            <person name="Nouvel L.X."/>
            <person name="Poumarat F."/>
            <person name="Thebault P."/>
            <person name="Theil S."/>
            <person name="Thiaucourt F."/>
            <person name="Sirand-Pugnet P."/>
        </authorList>
    </citation>
    <scope>NUCLEOTIDE SEQUENCE [LARGE SCALE GENOMIC DNA]</scope>
    <source>
        <strain evidence="2 3">51080</strain>
    </source>
</reference>
<feature type="transmembrane region" description="Helical" evidence="1">
    <location>
        <begin position="6"/>
        <end position="27"/>
    </location>
</feature>
<dbReference type="STRING" id="1188235.MBVG_2020"/>
<evidence type="ECO:0000313" key="3">
    <source>
        <dbReference type="Proteomes" id="UP000013220"/>
    </source>
</evidence>
<sequence length="218" mass="25700">MYWNKRISLKISLTGLLLALMIVFDVWSQLMPFNGFLKFNLSLIFTLTIFQFIGFKWGIFSLITLFLFSPAYSSLGYDIAGLFGTFMQVLTQFVFVMSYLLLNKLFFRRKNQKIKSKNRADLFKIIFAILSTTLIMVAINIFFATPLFFKLFKLSKHYDFIHFSKEYGKFKALFFFIPNYYLGTFVTYFLFNIANLSINSIVIYISNYNINRIAKNIF</sequence>
<keyword evidence="1" id="KW-0472">Membrane</keyword>
<comment type="caution">
    <text evidence="2">The sequence shown here is derived from an EMBL/GenBank/DDBJ whole genome shotgun (WGS) entry which is preliminary data.</text>
</comment>
<feature type="transmembrane region" description="Helical" evidence="1">
    <location>
        <begin position="39"/>
        <end position="67"/>
    </location>
</feature>
<name>N9TV54_9BACT</name>
<dbReference type="RefSeq" id="WP_004419503.1">
    <property type="nucleotide sequence ID" value="NZ_AORH01000014.1"/>
</dbReference>
<keyword evidence="1" id="KW-0812">Transmembrane</keyword>
<feature type="transmembrane region" description="Helical" evidence="1">
    <location>
        <begin position="79"/>
        <end position="102"/>
    </location>
</feature>
<protein>
    <recommendedName>
        <fullName evidence="4">Riboflavin transporter</fullName>
    </recommendedName>
</protein>
<keyword evidence="3" id="KW-1185">Reference proteome</keyword>
<feature type="transmembrane region" description="Helical" evidence="1">
    <location>
        <begin position="180"/>
        <end position="205"/>
    </location>
</feature>